<proteinExistence type="predicted"/>
<dbReference type="Proteomes" id="UP000244934">
    <property type="component" value="Unassembled WGS sequence"/>
</dbReference>
<dbReference type="Pfam" id="PF00563">
    <property type="entry name" value="EAL"/>
    <property type="match status" value="1"/>
</dbReference>
<protein>
    <submittedName>
        <fullName evidence="2">Blue light- and temperature-regulated antirepressor BluF</fullName>
    </submittedName>
</protein>
<dbReference type="SMART" id="SM00052">
    <property type="entry name" value="EAL"/>
    <property type="match status" value="1"/>
</dbReference>
<dbReference type="InterPro" id="IPR001633">
    <property type="entry name" value="EAL_dom"/>
</dbReference>
<reference evidence="3" key="1">
    <citation type="submission" date="2018-03" db="EMBL/GenBank/DDBJ databases">
        <authorList>
            <person name="Navarro De La Torre S."/>
        </authorList>
    </citation>
    <scope>NUCLEOTIDE SEQUENCE [LARGE SCALE GENOMIC DNA]</scope>
    <source>
        <strain evidence="3">EAod3</strain>
    </source>
</reference>
<dbReference type="GO" id="GO:0071111">
    <property type="term" value="F:cyclic-guanylate-specific phosphodiesterase activity"/>
    <property type="evidence" value="ECO:0007669"/>
    <property type="project" value="InterPro"/>
</dbReference>
<evidence type="ECO:0000313" key="3">
    <source>
        <dbReference type="Proteomes" id="UP000244934"/>
    </source>
</evidence>
<keyword evidence="3" id="KW-1185">Reference proteome</keyword>
<name>A0A2R8CMM8_9GAMM</name>
<dbReference type="PANTHER" id="PTHR33121">
    <property type="entry name" value="CYCLIC DI-GMP PHOSPHODIESTERASE PDEF"/>
    <property type="match status" value="1"/>
</dbReference>
<dbReference type="Gene3D" id="3.20.20.450">
    <property type="entry name" value="EAL domain"/>
    <property type="match status" value="1"/>
</dbReference>
<accession>A0A2R8CMM8</accession>
<dbReference type="SUPFAM" id="SSF141868">
    <property type="entry name" value="EAL domain-like"/>
    <property type="match status" value="1"/>
</dbReference>
<dbReference type="EMBL" id="ONZI01000003">
    <property type="protein sequence ID" value="SPJ34024.1"/>
    <property type="molecule type" value="Genomic_DNA"/>
</dbReference>
<sequence length="234" mass="26067">MAFQPIVDLSTGSVFAHEALVRGINGESAWSILSQVTANELYAFDQACRVRAIEMASQLGMTSKLSINFLPNAVYEPRACIRATLKVAERVGWSLNNLIFEITENEHVADRDHLRHIVEEYHEMGFTVALDDFGTGHANLDLLTVLTPHHLKLDRVLISGIGQDVRRQHLVRHIALMAASLEIGLVAEGVETLEEASWLYRQGIMRHQGYYYARPAFEALPDIDPSCMAAVTAL</sequence>
<dbReference type="AlphaFoldDB" id="A0A2R8CMM8"/>
<evidence type="ECO:0000259" key="1">
    <source>
        <dbReference type="PROSITE" id="PS50883"/>
    </source>
</evidence>
<gene>
    <name evidence="2" type="primary">bluF</name>
    <name evidence="2" type="ORF">KSP9073_02056</name>
</gene>
<dbReference type="PROSITE" id="PS50883">
    <property type="entry name" value="EAL"/>
    <property type="match status" value="1"/>
</dbReference>
<dbReference type="InterPro" id="IPR050706">
    <property type="entry name" value="Cyclic-di-GMP_PDE-like"/>
</dbReference>
<dbReference type="PANTHER" id="PTHR33121:SF15">
    <property type="entry name" value="BLUE LIGHT- AND TEMPERATURE-REGULATED ANTIREPRESSOR BLUF"/>
    <property type="match status" value="1"/>
</dbReference>
<evidence type="ECO:0000313" key="2">
    <source>
        <dbReference type="EMBL" id="SPJ34024.1"/>
    </source>
</evidence>
<dbReference type="OrthoDB" id="1673646at2"/>
<feature type="domain" description="EAL" evidence="1">
    <location>
        <begin position="1"/>
        <end position="229"/>
    </location>
</feature>
<organism evidence="2 3">
    <name type="scientific">Kushneria phyllosphaerae</name>
    <dbReference type="NCBI Taxonomy" id="2100822"/>
    <lineage>
        <taxon>Bacteria</taxon>
        <taxon>Pseudomonadati</taxon>
        <taxon>Pseudomonadota</taxon>
        <taxon>Gammaproteobacteria</taxon>
        <taxon>Oceanospirillales</taxon>
        <taxon>Halomonadaceae</taxon>
        <taxon>Kushneria</taxon>
    </lineage>
</organism>
<dbReference type="InterPro" id="IPR035919">
    <property type="entry name" value="EAL_sf"/>
</dbReference>
<dbReference type="CDD" id="cd01948">
    <property type="entry name" value="EAL"/>
    <property type="match status" value="1"/>
</dbReference>